<dbReference type="OrthoDB" id="241828at2157"/>
<gene>
    <name evidence="2" type="ORF">CV102_22110</name>
</gene>
<evidence type="ECO:0000259" key="1">
    <source>
        <dbReference type="Pfam" id="PF24035"/>
    </source>
</evidence>
<sequence length="118" mass="13505">MSECPIVDEDGNVRCTCDVDDLLRLLADSRRREIVSALETHDDNWTDVENLQGTVLTTSGKANSSDLKTEIHHVHLPMLEDRGLIDYDRHSETIRYYRCDFVSNMLEAIDVRRSPVEG</sequence>
<evidence type="ECO:0000313" key="2">
    <source>
        <dbReference type="EMBL" id="TYL36519.1"/>
    </source>
</evidence>
<protein>
    <recommendedName>
        <fullName evidence="1">DUF7344 domain-containing protein</fullName>
    </recommendedName>
</protein>
<proteinExistence type="predicted"/>
<comment type="caution">
    <text evidence="2">The sequence shown here is derived from an EMBL/GenBank/DDBJ whole genome shotgun (WGS) entry which is preliminary data.</text>
</comment>
<keyword evidence="3" id="KW-1185">Reference proteome</keyword>
<feature type="domain" description="DUF7344" evidence="1">
    <location>
        <begin position="24"/>
        <end position="95"/>
    </location>
</feature>
<dbReference type="InterPro" id="IPR055768">
    <property type="entry name" value="DUF7344"/>
</dbReference>
<dbReference type="EMBL" id="PHNJ01000017">
    <property type="protein sequence ID" value="TYL36519.1"/>
    <property type="molecule type" value="Genomic_DNA"/>
</dbReference>
<dbReference type="Proteomes" id="UP000766904">
    <property type="component" value="Unassembled WGS sequence"/>
</dbReference>
<organism evidence="2 3">
    <name type="scientific">Natronococcus pandeyae</name>
    <dbReference type="NCBI Taxonomy" id="2055836"/>
    <lineage>
        <taxon>Archaea</taxon>
        <taxon>Methanobacteriati</taxon>
        <taxon>Methanobacteriota</taxon>
        <taxon>Stenosarchaea group</taxon>
        <taxon>Halobacteria</taxon>
        <taxon>Halobacteriales</taxon>
        <taxon>Natrialbaceae</taxon>
        <taxon>Natronococcus</taxon>
    </lineage>
</organism>
<dbReference type="AlphaFoldDB" id="A0A8J8TQA1"/>
<name>A0A8J8TQA1_9EURY</name>
<dbReference type="RefSeq" id="WP_148860165.1">
    <property type="nucleotide sequence ID" value="NZ_PHNJ01000017.1"/>
</dbReference>
<reference evidence="2" key="1">
    <citation type="submission" date="2017-11" db="EMBL/GenBank/DDBJ databases">
        <authorList>
            <person name="Kajale S.C."/>
            <person name="Sharma A."/>
        </authorList>
    </citation>
    <scope>NUCLEOTIDE SEQUENCE</scope>
    <source>
        <strain evidence="2">LS1_42</strain>
    </source>
</reference>
<dbReference type="Gene3D" id="1.10.10.10">
    <property type="entry name" value="Winged helix-like DNA-binding domain superfamily/Winged helix DNA-binding domain"/>
    <property type="match status" value="1"/>
</dbReference>
<evidence type="ECO:0000313" key="3">
    <source>
        <dbReference type="Proteomes" id="UP000766904"/>
    </source>
</evidence>
<accession>A0A8J8TQA1</accession>
<dbReference type="Pfam" id="PF24035">
    <property type="entry name" value="DUF7344"/>
    <property type="match status" value="1"/>
</dbReference>
<dbReference type="InterPro" id="IPR036388">
    <property type="entry name" value="WH-like_DNA-bd_sf"/>
</dbReference>